<dbReference type="AlphaFoldDB" id="A0A7S0KJU1"/>
<reference evidence="3" key="1">
    <citation type="submission" date="2021-01" db="EMBL/GenBank/DDBJ databases">
        <authorList>
            <person name="Corre E."/>
            <person name="Pelletier E."/>
            <person name="Niang G."/>
            <person name="Scheremetjew M."/>
            <person name="Finn R."/>
            <person name="Kale V."/>
            <person name="Holt S."/>
            <person name="Cochrane G."/>
            <person name="Meng A."/>
            <person name="Brown T."/>
            <person name="Cohen L."/>
        </authorList>
    </citation>
    <scope>NUCLEOTIDE SEQUENCE</scope>
    <source>
        <strain evidence="3">Clade-D-RCC2572</strain>
    </source>
</reference>
<organism evidence="3">
    <name type="scientific">Ostreococcus mediterraneus</name>
    <dbReference type="NCBI Taxonomy" id="1486918"/>
    <lineage>
        <taxon>Eukaryota</taxon>
        <taxon>Viridiplantae</taxon>
        <taxon>Chlorophyta</taxon>
        <taxon>Mamiellophyceae</taxon>
        <taxon>Mamiellales</taxon>
        <taxon>Bathycoccaceae</taxon>
        <taxon>Ostreococcus</taxon>
    </lineage>
</organism>
<dbReference type="PANTHER" id="PTHR12480">
    <property type="entry name" value="ARGININE DEMETHYLASE AND LYSYL-HYDROXYLASE JMJD"/>
    <property type="match status" value="1"/>
</dbReference>
<dbReference type="PANTHER" id="PTHR12480:SF21">
    <property type="entry name" value="JMJC DOMAIN-CONTAINING PROTEIN 8"/>
    <property type="match status" value="1"/>
</dbReference>
<dbReference type="GO" id="GO:0000987">
    <property type="term" value="F:cis-regulatory region sequence-specific DNA binding"/>
    <property type="evidence" value="ECO:0007669"/>
    <property type="project" value="TreeGrafter"/>
</dbReference>
<comment type="similarity">
    <text evidence="1">Belongs to the JARID1 histone demethylase family.</text>
</comment>
<dbReference type="Gene3D" id="2.60.120.650">
    <property type="entry name" value="Cupin"/>
    <property type="match status" value="1"/>
</dbReference>
<dbReference type="EMBL" id="HBEW01004852">
    <property type="protein sequence ID" value="CAD8582830.1"/>
    <property type="molecule type" value="Transcribed_RNA"/>
</dbReference>
<name>A0A7S0KJU1_9CHLO</name>
<dbReference type="GO" id="GO:0005634">
    <property type="term" value="C:nucleus"/>
    <property type="evidence" value="ECO:0007669"/>
    <property type="project" value="TreeGrafter"/>
</dbReference>
<accession>A0A7S0KJU1</accession>
<evidence type="ECO:0000259" key="2">
    <source>
        <dbReference type="PROSITE" id="PS51184"/>
    </source>
</evidence>
<evidence type="ECO:0000256" key="1">
    <source>
        <dbReference type="ARBA" id="ARBA00006801"/>
    </source>
</evidence>
<feature type="domain" description="JmjC" evidence="2">
    <location>
        <begin position="135"/>
        <end position="277"/>
    </location>
</feature>
<sequence>MDVAAVVATRPVAAHRPWRAHDAGAFNQRTCTVPTMDVADASLERFMRTFAAANAPVVITGLRAHRAAFREATTRGRMLDDYGDVKVTLSTANTFSYDKVVKTLREYIEHDVEKAVEIGQRANETLYWFGDHVDSDGRNVWSTLFAEYAPLSLVPAGADVAFSFGIGGPMSGVPLHVHGPGWSETIVGRKHWFLAPPTPAPEFDPNVTAFQWASERLRRGRFHNNDAPEEMLECTVASGEAIYFPNDWWHATLNLDESVFISSFVNYARDGEVKTEL</sequence>
<dbReference type="InterPro" id="IPR003347">
    <property type="entry name" value="JmjC_dom"/>
</dbReference>
<proteinExistence type="inferred from homology"/>
<dbReference type="InterPro" id="IPR050910">
    <property type="entry name" value="JMJD6_ArgDemeth/LysHydrox"/>
</dbReference>
<dbReference type="SUPFAM" id="SSF51197">
    <property type="entry name" value="Clavaminate synthase-like"/>
    <property type="match status" value="1"/>
</dbReference>
<dbReference type="Pfam" id="PF13621">
    <property type="entry name" value="Cupin_8"/>
    <property type="match status" value="1"/>
</dbReference>
<dbReference type="PROSITE" id="PS51184">
    <property type="entry name" value="JMJC"/>
    <property type="match status" value="1"/>
</dbReference>
<gene>
    <name evidence="3" type="ORF">OMED0929_LOCUS4063</name>
</gene>
<evidence type="ECO:0000313" key="3">
    <source>
        <dbReference type="EMBL" id="CAD8582830.1"/>
    </source>
</evidence>
<dbReference type="InterPro" id="IPR041667">
    <property type="entry name" value="Cupin_8"/>
</dbReference>
<protein>
    <recommendedName>
        <fullName evidence="2">JmjC domain-containing protein</fullName>
    </recommendedName>
</protein>